<keyword evidence="2" id="KW-1185">Reference proteome</keyword>
<name>A0A1M6XZY5_9BACT</name>
<dbReference type="AlphaFoldDB" id="A0A1M6XZY5"/>
<dbReference type="EMBL" id="FRBL01000002">
    <property type="protein sequence ID" value="SHL11448.1"/>
    <property type="molecule type" value="Genomic_DNA"/>
</dbReference>
<gene>
    <name evidence="1" type="ORF">SAMN05444266_10289</name>
</gene>
<dbReference type="Proteomes" id="UP000184420">
    <property type="component" value="Unassembled WGS sequence"/>
</dbReference>
<protein>
    <submittedName>
        <fullName evidence="1">Uncharacterized protein</fullName>
    </submittedName>
</protein>
<evidence type="ECO:0000313" key="2">
    <source>
        <dbReference type="Proteomes" id="UP000184420"/>
    </source>
</evidence>
<dbReference type="RefSeq" id="WP_073078683.1">
    <property type="nucleotide sequence ID" value="NZ_FRBL01000002.1"/>
</dbReference>
<accession>A0A1M6XZY5</accession>
<proteinExistence type="predicted"/>
<organism evidence="1 2">
    <name type="scientific">Chitinophaga jiangningensis</name>
    <dbReference type="NCBI Taxonomy" id="1419482"/>
    <lineage>
        <taxon>Bacteria</taxon>
        <taxon>Pseudomonadati</taxon>
        <taxon>Bacteroidota</taxon>
        <taxon>Chitinophagia</taxon>
        <taxon>Chitinophagales</taxon>
        <taxon>Chitinophagaceae</taxon>
        <taxon>Chitinophaga</taxon>
    </lineage>
</organism>
<reference evidence="1 2" key="1">
    <citation type="submission" date="2016-11" db="EMBL/GenBank/DDBJ databases">
        <authorList>
            <person name="Jaros S."/>
            <person name="Januszkiewicz K."/>
            <person name="Wedrychowicz H."/>
        </authorList>
    </citation>
    <scope>NUCLEOTIDE SEQUENCE [LARGE SCALE GENOMIC DNA]</scope>
    <source>
        <strain evidence="1 2">DSM 27406</strain>
    </source>
</reference>
<sequence length="86" mass="10242">MSRVSTSFWEDGLYYRVVICKVSHNYLRIVVNGSKSSYSILPGNDLQYEDGIVIFGSIYERTKEVTFQYFQYMSEPRQSRYKQKME</sequence>
<evidence type="ECO:0000313" key="1">
    <source>
        <dbReference type="EMBL" id="SHL11448.1"/>
    </source>
</evidence>
<dbReference type="STRING" id="1419482.SAMN05444266_10289"/>